<evidence type="ECO:0000313" key="3">
    <source>
        <dbReference type="Proteomes" id="UP000613160"/>
    </source>
</evidence>
<feature type="compositionally biased region" description="Basic and acidic residues" evidence="1">
    <location>
        <begin position="1"/>
        <end position="10"/>
    </location>
</feature>
<sequence>MSETLDKTFDRPSSTPDGTGDRRAQDLAALLHFSTYIAREAARLGLPVAAERARMIEQDLLRSLVCDTELKDNCN</sequence>
<reference evidence="2" key="1">
    <citation type="journal article" date="2014" name="Int. J. Syst. Evol. Microbiol.">
        <title>Complete genome sequence of Corynebacterium casei LMG S-19264T (=DSM 44701T), isolated from a smear-ripened cheese.</title>
        <authorList>
            <consortium name="US DOE Joint Genome Institute (JGI-PGF)"/>
            <person name="Walter F."/>
            <person name="Albersmeier A."/>
            <person name="Kalinowski J."/>
            <person name="Ruckert C."/>
        </authorList>
    </citation>
    <scope>NUCLEOTIDE SEQUENCE</scope>
    <source>
        <strain evidence="2">CGMCC 1.15493</strain>
    </source>
</reference>
<name>A0A916XTT1_9HYPH</name>
<dbReference type="RefSeq" id="WP_188849640.1">
    <property type="nucleotide sequence ID" value="NZ_BMJJ01000002.1"/>
</dbReference>
<evidence type="ECO:0000313" key="2">
    <source>
        <dbReference type="EMBL" id="GGD10572.1"/>
    </source>
</evidence>
<feature type="region of interest" description="Disordered" evidence="1">
    <location>
        <begin position="1"/>
        <end position="23"/>
    </location>
</feature>
<evidence type="ECO:0000256" key="1">
    <source>
        <dbReference type="SAM" id="MobiDB-lite"/>
    </source>
</evidence>
<dbReference type="EMBL" id="BMJJ01000002">
    <property type="protein sequence ID" value="GGD10572.1"/>
    <property type="molecule type" value="Genomic_DNA"/>
</dbReference>
<proteinExistence type="predicted"/>
<comment type="caution">
    <text evidence="2">The sequence shown here is derived from an EMBL/GenBank/DDBJ whole genome shotgun (WGS) entry which is preliminary data.</text>
</comment>
<dbReference type="Proteomes" id="UP000613160">
    <property type="component" value="Unassembled WGS sequence"/>
</dbReference>
<keyword evidence="3" id="KW-1185">Reference proteome</keyword>
<gene>
    <name evidence="2" type="ORF">GCM10011335_11820</name>
</gene>
<protein>
    <submittedName>
        <fullName evidence="2">Uncharacterized protein</fullName>
    </submittedName>
</protein>
<reference evidence="2" key="2">
    <citation type="submission" date="2020-09" db="EMBL/GenBank/DDBJ databases">
        <authorList>
            <person name="Sun Q."/>
            <person name="Zhou Y."/>
        </authorList>
    </citation>
    <scope>NUCLEOTIDE SEQUENCE</scope>
    <source>
        <strain evidence="2">CGMCC 1.15493</strain>
    </source>
</reference>
<organism evidence="2 3">
    <name type="scientific">Aureimonas glaciei</name>
    <dbReference type="NCBI Taxonomy" id="1776957"/>
    <lineage>
        <taxon>Bacteria</taxon>
        <taxon>Pseudomonadati</taxon>
        <taxon>Pseudomonadota</taxon>
        <taxon>Alphaproteobacteria</taxon>
        <taxon>Hyphomicrobiales</taxon>
        <taxon>Aurantimonadaceae</taxon>
        <taxon>Aureimonas</taxon>
    </lineage>
</organism>
<dbReference type="AlphaFoldDB" id="A0A916XTT1"/>
<accession>A0A916XTT1</accession>